<dbReference type="RefSeq" id="XP_020110256.1">
    <property type="nucleotide sequence ID" value="XM_020254667.1"/>
</dbReference>
<evidence type="ECO:0000256" key="3">
    <source>
        <dbReference type="ARBA" id="ARBA00022737"/>
    </source>
</evidence>
<reference evidence="13" key="2">
    <citation type="submission" date="2025-04" db="UniProtKB">
        <authorList>
            <consortium name="RefSeq"/>
        </authorList>
    </citation>
    <scope>IDENTIFICATION</scope>
    <source>
        <tissue evidence="13">Leaf</tissue>
    </source>
</reference>
<dbReference type="Gramene" id="Aco017470.1.mrna1">
    <property type="protein sequence ID" value="Aco017470.1.mrna1.cds1"/>
    <property type="gene ID" value="Aco017470.1.path1"/>
</dbReference>
<evidence type="ECO:0000259" key="9">
    <source>
        <dbReference type="Pfam" id="PF13962"/>
    </source>
</evidence>
<reference evidence="10 11" key="1">
    <citation type="journal article" date="2016" name="DNA Res.">
        <title>The draft genome of MD-2 pineapple using hybrid error correction of long reads.</title>
        <authorList>
            <person name="Redwan R.M."/>
            <person name="Saidin A."/>
            <person name="Kumar S.V."/>
        </authorList>
    </citation>
    <scope>NUCLEOTIDE SEQUENCE [LARGE SCALE GENOMIC DNA]</scope>
    <source>
        <strain evidence="11">cv. MD2</strain>
        <tissue evidence="10">Leaf</tissue>
    </source>
</reference>
<evidence type="ECO:0000256" key="1">
    <source>
        <dbReference type="ARBA" id="ARBA00004141"/>
    </source>
</evidence>
<dbReference type="PANTHER" id="PTHR24186">
    <property type="entry name" value="PROTEIN PHOSPHATASE 1 REGULATORY SUBUNIT"/>
    <property type="match status" value="1"/>
</dbReference>
<accession>A0A199W0S4</accession>
<feature type="region of interest" description="Disordered" evidence="7">
    <location>
        <begin position="1"/>
        <end position="28"/>
    </location>
</feature>
<evidence type="ECO:0000256" key="6">
    <source>
        <dbReference type="ARBA" id="ARBA00023136"/>
    </source>
</evidence>
<dbReference type="OrthoDB" id="695273at2759"/>
<dbReference type="Pfam" id="PF13962">
    <property type="entry name" value="PGG"/>
    <property type="match status" value="1"/>
</dbReference>
<feature type="transmembrane region" description="Helical" evidence="8">
    <location>
        <begin position="76"/>
        <end position="101"/>
    </location>
</feature>
<dbReference type="STRING" id="4615.A0A199W0S4"/>
<evidence type="ECO:0000313" key="10">
    <source>
        <dbReference type="EMBL" id="OAY83062.1"/>
    </source>
</evidence>
<evidence type="ECO:0000313" key="11">
    <source>
        <dbReference type="Proteomes" id="UP000092600"/>
    </source>
</evidence>
<keyword evidence="3" id="KW-0677">Repeat</keyword>
<evidence type="ECO:0000256" key="2">
    <source>
        <dbReference type="ARBA" id="ARBA00022692"/>
    </source>
</evidence>
<keyword evidence="12" id="KW-1185">Reference proteome</keyword>
<feature type="transmembrane region" description="Helical" evidence="8">
    <location>
        <begin position="36"/>
        <end position="56"/>
    </location>
</feature>
<evidence type="ECO:0000256" key="7">
    <source>
        <dbReference type="SAM" id="MobiDB-lite"/>
    </source>
</evidence>
<dbReference type="Proteomes" id="UP000092600">
    <property type="component" value="Unassembled WGS sequence"/>
</dbReference>
<keyword evidence="4 8" id="KW-1133">Transmembrane helix</keyword>
<organism evidence="10 11">
    <name type="scientific">Ananas comosus</name>
    <name type="common">Pineapple</name>
    <name type="synonym">Ananas ananas</name>
    <dbReference type="NCBI Taxonomy" id="4615"/>
    <lineage>
        <taxon>Eukaryota</taxon>
        <taxon>Viridiplantae</taxon>
        <taxon>Streptophyta</taxon>
        <taxon>Embryophyta</taxon>
        <taxon>Tracheophyta</taxon>
        <taxon>Spermatophyta</taxon>
        <taxon>Magnoliopsida</taxon>
        <taxon>Liliopsida</taxon>
        <taxon>Poales</taxon>
        <taxon>Bromeliaceae</taxon>
        <taxon>Bromelioideae</taxon>
        <taxon>Ananas</taxon>
    </lineage>
</organism>
<keyword evidence="2 8" id="KW-0812">Transmembrane</keyword>
<feature type="transmembrane region" description="Helical" evidence="8">
    <location>
        <begin position="188"/>
        <end position="219"/>
    </location>
</feature>
<comment type="subcellular location">
    <subcellularLocation>
        <location evidence="1">Membrane</location>
        <topology evidence="1">Multi-pass membrane protein</topology>
    </subcellularLocation>
</comment>
<evidence type="ECO:0000313" key="12">
    <source>
        <dbReference type="Proteomes" id="UP000515123"/>
    </source>
</evidence>
<evidence type="ECO:0000256" key="8">
    <source>
        <dbReference type="SAM" id="Phobius"/>
    </source>
</evidence>
<dbReference type="GO" id="GO:0005886">
    <property type="term" value="C:plasma membrane"/>
    <property type="evidence" value="ECO:0007669"/>
    <property type="project" value="TreeGrafter"/>
</dbReference>
<keyword evidence="6 8" id="KW-0472">Membrane</keyword>
<dbReference type="EMBL" id="LSRQ01000401">
    <property type="protein sequence ID" value="OAY83062.1"/>
    <property type="molecule type" value="Genomic_DNA"/>
</dbReference>
<evidence type="ECO:0000313" key="13">
    <source>
        <dbReference type="RefSeq" id="XP_020110256.1"/>
    </source>
</evidence>
<feature type="transmembrane region" description="Helical" evidence="8">
    <location>
        <begin position="149"/>
        <end position="176"/>
    </location>
</feature>
<dbReference type="InterPro" id="IPR026961">
    <property type="entry name" value="PGG_dom"/>
</dbReference>
<feature type="transmembrane region" description="Helical" evidence="8">
    <location>
        <begin position="121"/>
        <end position="143"/>
    </location>
</feature>
<dbReference type="PANTHER" id="PTHR24186:SF50">
    <property type="entry name" value="ANKYRIN REPEAT-CONTAINING PROTEIN ITN1-LIKE ISOFORM X1"/>
    <property type="match status" value="1"/>
</dbReference>
<name>A0A199W0S4_ANACO</name>
<dbReference type="AlphaFoldDB" id="A0A199W0S4"/>
<keyword evidence="5" id="KW-0040">ANK repeat</keyword>
<evidence type="ECO:0000256" key="5">
    <source>
        <dbReference type="ARBA" id="ARBA00023043"/>
    </source>
</evidence>
<evidence type="ECO:0000256" key="4">
    <source>
        <dbReference type="ARBA" id="ARBA00022989"/>
    </source>
</evidence>
<dbReference type="Proteomes" id="UP000515123">
    <property type="component" value="Linkage group 2"/>
</dbReference>
<feature type="domain" description="PGG" evidence="9">
    <location>
        <begin position="28"/>
        <end position="141"/>
    </location>
</feature>
<dbReference type="GeneID" id="109725467"/>
<gene>
    <name evidence="13" type="primary">LOC109725467</name>
    <name evidence="10" type="ORF">ACMD2_25036</name>
</gene>
<proteinExistence type="predicted"/>
<protein>
    <submittedName>
        <fullName evidence="13">Protein ACCELERATED CELL DEATH 6-like</fullName>
    </submittedName>
</protein>
<sequence>MGAIHGPCRLDKLNNENNNQPDQEEKQKAYERAAQNLTIASVLIATVTFAAAFTMPGGYKADDHPNGGTPTLAGKYAFNAFIISDSLAFVCSIMVTFLLTYVSSFRADPSVRIKLIIRSSIFLSVAINYMMVAFAMSVYVVLAPVSTPVAILVFIFSFALIPLSAGPQIGQLYGLLSALRSRHGWFDLSFVICYFILVTVVESLVVYGSIFLLSLLAGIHQSHNSH</sequence>